<keyword evidence="2" id="KW-0547">Nucleotide-binding</keyword>
<dbReference type="FunFam" id="3.30.450.90:FF:000001">
    <property type="entry name" value="Type II secretion system ATPase GspE"/>
    <property type="match status" value="1"/>
</dbReference>
<dbReference type="Gene3D" id="3.40.50.300">
    <property type="entry name" value="P-loop containing nucleotide triphosphate hydrolases"/>
    <property type="match status" value="1"/>
</dbReference>
<comment type="caution">
    <text evidence="6">The sequence shown here is derived from an EMBL/GenBank/DDBJ whole genome shotgun (WGS) entry which is preliminary data.</text>
</comment>
<dbReference type="PANTHER" id="PTHR30258">
    <property type="entry name" value="TYPE II SECRETION SYSTEM PROTEIN GSPE-RELATED"/>
    <property type="match status" value="1"/>
</dbReference>
<gene>
    <name evidence="6" type="ORF">D5R97_01440</name>
</gene>
<dbReference type="Pfam" id="PF00437">
    <property type="entry name" value="T2SSE"/>
    <property type="match status" value="1"/>
</dbReference>
<dbReference type="InterPro" id="IPR037257">
    <property type="entry name" value="T2SS_E_N_sf"/>
</dbReference>
<protein>
    <submittedName>
        <fullName evidence="6">Type II/IV secretion system protein</fullName>
    </submittedName>
</protein>
<evidence type="ECO:0000313" key="7">
    <source>
        <dbReference type="Proteomes" id="UP000285138"/>
    </source>
</evidence>
<evidence type="ECO:0000256" key="3">
    <source>
        <dbReference type="ARBA" id="ARBA00022840"/>
    </source>
</evidence>
<reference evidence="6 7" key="1">
    <citation type="submission" date="2018-08" db="EMBL/GenBank/DDBJ databases">
        <title>The metabolism and importance of syntrophic acetate oxidation coupled to methane or sulfide production in haloalkaline environments.</title>
        <authorList>
            <person name="Timmers P.H.A."/>
            <person name="Vavourakis C.D."/>
            <person name="Sorokin D.Y."/>
            <person name="Sinninghe Damste J.S."/>
            <person name="Muyzer G."/>
            <person name="Stams A.J.M."/>
            <person name="Plugge C.M."/>
        </authorList>
    </citation>
    <scope>NUCLEOTIDE SEQUENCE [LARGE SCALE GENOMIC DNA]</scope>
    <source>
        <strain evidence="6">MSAO_Bac1</strain>
    </source>
</reference>
<dbReference type="Pfam" id="PF05157">
    <property type="entry name" value="MshEN"/>
    <property type="match status" value="1"/>
</dbReference>
<proteinExistence type="inferred from homology"/>
<dbReference type="GO" id="GO:0005886">
    <property type="term" value="C:plasma membrane"/>
    <property type="evidence" value="ECO:0007669"/>
    <property type="project" value="TreeGrafter"/>
</dbReference>
<feature type="non-terminal residue" evidence="6">
    <location>
        <position position="1"/>
    </location>
</feature>
<sequence length="356" mass="39776">KVLVEEGFLGEDTLLEAMEKQLGLPRINLQNLKVDPQVATLLPLEMARRYQVIPVAREGNLLSLAMVDPQNLAALDEVERVTGCQVNPFIAGEGTIERLTDQYFGIKESVEWAQKDNIFFNLPGNTTEGFKVREGMEDAPIIKVVNSIIQQAVSEGASDIHIDPYEDGLVVRLRIDGVLHDLMSTPKNTQPLIISRVKIAAGLDISERRLPQDGRMVFPLEGGDVNMRISTLPTVFGEKVVLRILDREKIVLPLENLGFSDYNYRLFLRFIKASTGMILVTGPTGCGKSTTLYSTLNHLSSREKNIITVEDPVEYYLEGINQVQVNGRIGYTFARALRTILRQDPNIVMIGEIRDL</sequence>
<dbReference type="Gene3D" id="3.30.450.90">
    <property type="match status" value="1"/>
</dbReference>
<comment type="similarity">
    <text evidence="1">Belongs to the GSP E family.</text>
</comment>
<dbReference type="Proteomes" id="UP000285138">
    <property type="component" value="Unassembled WGS sequence"/>
</dbReference>
<evidence type="ECO:0000256" key="1">
    <source>
        <dbReference type="ARBA" id="ARBA00006611"/>
    </source>
</evidence>
<evidence type="ECO:0000313" key="6">
    <source>
        <dbReference type="EMBL" id="RQD77860.1"/>
    </source>
</evidence>
<keyword evidence="3" id="KW-0067">ATP-binding</keyword>
<dbReference type="InterPro" id="IPR007831">
    <property type="entry name" value="T2SS_GspE_N"/>
</dbReference>
<dbReference type="GO" id="GO:0016887">
    <property type="term" value="F:ATP hydrolysis activity"/>
    <property type="evidence" value="ECO:0007669"/>
    <property type="project" value="TreeGrafter"/>
</dbReference>
<dbReference type="SUPFAM" id="SSF52540">
    <property type="entry name" value="P-loop containing nucleoside triphosphate hydrolases"/>
    <property type="match status" value="1"/>
</dbReference>
<dbReference type="EMBL" id="QZAA01000051">
    <property type="protein sequence ID" value="RQD77860.1"/>
    <property type="molecule type" value="Genomic_DNA"/>
</dbReference>
<feature type="non-terminal residue" evidence="6">
    <location>
        <position position="356"/>
    </location>
</feature>
<accession>A0A424YHT6</accession>
<dbReference type="InterPro" id="IPR001482">
    <property type="entry name" value="T2SS/T4SS_dom"/>
</dbReference>
<dbReference type="InterPro" id="IPR027417">
    <property type="entry name" value="P-loop_NTPase"/>
</dbReference>
<dbReference type="PANTHER" id="PTHR30258:SF1">
    <property type="entry name" value="PROTEIN TRANSPORT PROTEIN HOFB HOMOLOG"/>
    <property type="match status" value="1"/>
</dbReference>
<feature type="domain" description="Bacterial type II secretion system protein E" evidence="4">
    <location>
        <begin position="137"/>
        <end position="355"/>
    </location>
</feature>
<evidence type="ECO:0000259" key="5">
    <source>
        <dbReference type="Pfam" id="PF05157"/>
    </source>
</evidence>
<feature type="domain" description="Type II secretion system protein GspE N-terminal" evidence="5">
    <location>
        <begin position="22"/>
        <end position="108"/>
    </location>
</feature>
<dbReference type="Gene3D" id="3.30.300.160">
    <property type="entry name" value="Type II secretion system, protein E, N-terminal domain"/>
    <property type="match status" value="1"/>
</dbReference>
<evidence type="ECO:0000259" key="4">
    <source>
        <dbReference type="Pfam" id="PF00437"/>
    </source>
</evidence>
<dbReference type="SUPFAM" id="SSF160246">
    <property type="entry name" value="EspE N-terminal domain-like"/>
    <property type="match status" value="1"/>
</dbReference>
<name>A0A424YHT6_9FIRM</name>
<organism evidence="6 7">
    <name type="scientific">Candidatus Syntrophonatronum acetioxidans</name>
    <dbReference type="NCBI Taxonomy" id="1795816"/>
    <lineage>
        <taxon>Bacteria</taxon>
        <taxon>Bacillati</taxon>
        <taxon>Bacillota</taxon>
        <taxon>Clostridia</taxon>
        <taxon>Eubacteriales</taxon>
        <taxon>Syntrophomonadaceae</taxon>
        <taxon>Candidatus Syntrophonatronum</taxon>
    </lineage>
</organism>
<evidence type="ECO:0000256" key="2">
    <source>
        <dbReference type="ARBA" id="ARBA00022741"/>
    </source>
</evidence>
<dbReference type="AlphaFoldDB" id="A0A424YHT6"/>
<dbReference type="FunFam" id="3.30.300.160:FF:000002">
    <property type="entry name" value="Type II secretion system protein E"/>
    <property type="match status" value="1"/>
</dbReference>
<dbReference type="GO" id="GO:0005524">
    <property type="term" value="F:ATP binding"/>
    <property type="evidence" value="ECO:0007669"/>
    <property type="project" value="UniProtKB-KW"/>
</dbReference>